<sequence>MSSTCAAYGSPPEEFRAGTFIFPLPIDEKRSSGPGSLDQFFAYESFAALRRRRRCTPRVGVMSQVGVGDEDDLSPEEMLKWRQTHIYDAAYQDSLRKDAIAAAVWQQMVSRSNKLLSTAAGFPATMKLRQDITVNPTTNTVTLSTESYERLTKYLAIKSLMVNGQKHEVTSYSVLNSETCKGIIHIGRVCLGEVISEKDIVPMLLEDMKLDPFNVRYDISQNYQSPRSTRLPPTPNTKPPLQTKKQGPLPKENQEE</sequence>
<proteinExistence type="predicted"/>
<keyword evidence="2" id="KW-1185">Reference proteome</keyword>
<dbReference type="Proteomes" id="UP000821845">
    <property type="component" value="Chromosome 7"/>
</dbReference>
<name>A0ACB7RVD2_HYAAI</name>
<protein>
    <submittedName>
        <fullName evidence="1">Uncharacterized protein</fullName>
    </submittedName>
</protein>
<reference evidence="1" key="1">
    <citation type="submission" date="2020-05" db="EMBL/GenBank/DDBJ databases">
        <title>Large-scale comparative analyses of tick genomes elucidate their genetic diversity and vector capacities.</title>
        <authorList>
            <person name="Jia N."/>
            <person name="Wang J."/>
            <person name="Shi W."/>
            <person name="Du L."/>
            <person name="Sun Y."/>
            <person name="Zhan W."/>
            <person name="Jiang J."/>
            <person name="Wang Q."/>
            <person name="Zhang B."/>
            <person name="Ji P."/>
            <person name="Sakyi L.B."/>
            <person name="Cui X."/>
            <person name="Yuan T."/>
            <person name="Jiang B."/>
            <person name="Yang W."/>
            <person name="Lam T.T.-Y."/>
            <person name="Chang Q."/>
            <person name="Ding S."/>
            <person name="Wang X."/>
            <person name="Zhu J."/>
            <person name="Ruan X."/>
            <person name="Zhao L."/>
            <person name="Wei J."/>
            <person name="Que T."/>
            <person name="Du C."/>
            <person name="Cheng J."/>
            <person name="Dai P."/>
            <person name="Han X."/>
            <person name="Huang E."/>
            <person name="Gao Y."/>
            <person name="Liu J."/>
            <person name="Shao H."/>
            <person name="Ye R."/>
            <person name="Li L."/>
            <person name="Wei W."/>
            <person name="Wang X."/>
            <person name="Wang C."/>
            <person name="Yang T."/>
            <person name="Huo Q."/>
            <person name="Li W."/>
            <person name="Guo W."/>
            <person name="Chen H."/>
            <person name="Zhou L."/>
            <person name="Ni X."/>
            <person name="Tian J."/>
            <person name="Zhou Y."/>
            <person name="Sheng Y."/>
            <person name="Liu T."/>
            <person name="Pan Y."/>
            <person name="Xia L."/>
            <person name="Li J."/>
            <person name="Zhao F."/>
            <person name="Cao W."/>
        </authorList>
    </citation>
    <scope>NUCLEOTIDE SEQUENCE</scope>
    <source>
        <strain evidence="1">Hyas-2018</strain>
    </source>
</reference>
<comment type="caution">
    <text evidence="1">The sequence shown here is derived from an EMBL/GenBank/DDBJ whole genome shotgun (WGS) entry which is preliminary data.</text>
</comment>
<dbReference type="EMBL" id="CM023487">
    <property type="protein sequence ID" value="KAH6926593.1"/>
    <property type="molecule type" value="Genomic_DNA"/>
</dbReference>
<organism evidence="1 2">
    <name type="scientific">Hyalomma asiaticum</name>
    <name type="common">Tick</name>
    <dbReference type="NCBI Taxonomy" id="266040"/>
    <lineage>
        <taxon>Eukaryota</taxon>
        <taxon>Metazoa</taxon>
        <taxon>Ecdysozoa</taxon>
        <taxon>Arthropoda</taxon>
        <taxon>Chelicerata</taxon>
        <taxon>Arachnida</taxon>
        <taxon>Acari</taxon>
        <taxon>Parasitiformes</taxon>
        <taxon>Ixodida</taxon>
        <taxon>Ixodoidea</taxon>
        <taxon>Ixodidae</taxon>
        <taxon>Hyalomminae</taxon>
        <taxon>Hyalomma</taxon>
    </lineage>
</organism>
<gene>
    <name evidence="1" type="ORF">HPB50_019836</name>
</gene>
<evidence type="ECO:0000313" key="1">
    <source>
        <dbReference type="EMBL" id="KAH6926593.1"/>
    </source>
</evidence>
<accession>A0ACB7RVD2</accession>
<evidence type="ECO:0000313" key="2">
    <source>
        <dbReference type="Proteomes" id="UP000821845"/>
    </source>
</evidence>